<proteinExistence type="predicted"/>
<evidence type="ECO:0000259" key="3">
    <source>
        <dbReference type="PROSITE" id="PS51412"/>
    </source>
</evidence>
<feature type="signal peptide" evidence="2">
    <location>
        <begin position="1"/>
        <end position="22"/>
    </location>
</feature>
<dbReference type="EMBL" id="CAXLJM020000068">
    <property type="protein sequence ID" value="CAL8124330.1"/>
    <property type="molecule type" value="Genomic_DNA"/>
</dbReference>
<dbReference type="Gene3D" id="3.40.50.300">
    <property type="entry name" value="P-loop containing nucleotide triphosphate hydrolases"/>
    <property type="match status" value="1"/>
</dbReference>
<dbReference type="InterPro" id="IPR027417">
    <property type="entry name" value="P-loop_NTPase"/>
</dbReference>
<evidence type="ECO:0000313" key="5">
    <source>
        <dbReference type="Proteomes" id="UP001642540"/>
    </source>
</evidence>
<evidence type="ECO:0000313" key="4">
    <source>
        <dbReference type="EMBL" id="CAL8124330.1"/>
    </source>
</evidence>
<name>A0ABP1RCA2_9HEXA</name>
<evidence type="ECO:0000256" key="1">
    <source>
        <dbReference type="SAM" id="MobiDB-lite"/>
    </source>
</evidence>
<feature type="chain" id="PRO_5045312502" description="MACPF domain-containing protein" evidence="2">
    <location>
        <begin position="23"/>
        <end position="846"/>
    </location>
</feature>
<reference evidence="4 5" key="1">
    <citation type="submission" date="2024-08" db="EMBL/GenBank/DDBJ databases">
        <authorList>
            <person name="Cucini C."/>
            <person name="Frati F."/>
        </authorList>
    </citation>
    <scope>NUCLEOTIDE SEQUENCE [LARGE SCALE GENOMIC DNA]</scope>
</reference>
<comment type="caution">
    <text evidence="4">The sequence shown here is derived from an EMBL/GenBank/DDBJ whole genome shotgun (WGS) entry which is preliminary data.</text>
</comment>
<feature type="domain" description="MACPF" evidence="3">
    <location>
        <begin position="402"/>
        <end position="730"/>
    </location>
</feature>
<gene>
    <name evidence="4" type="ORF">ODALV1_LOCUS20570</name>
</gene>
<dbReference type="PROSITE" id="PS51412">
    <property type="entry name" value="MACPF_2"/>
    <property type="match status" value="1"/>
</dbReference>
<keyword evidence="5" id="KW-1185">Reference proteome</keyword>
<accession>A0ABP1RCA2</accession>
<feature type="compositionally biased region" description="Polar residues" evidence="1">
    <location>
        <begin position="748"/>
        <end position="768"/>
    </location>
</feature>
<sequence length="846" mass="97274">MRHINIGIFLELLLISIHTTTGSFQTSGNHLKSLENGDYETDNDNLGDPMMMPIIHMEASITIVVIGRSGSGVSSTIRELVGPLTKCQLPDGQQESHKNIMEYTISNIHSAHNYSIKLVYVPRLVDDRSLANDSQILASLKSYLHQNGFPDFFLAVSRFDDQRFNTGNSLFTRFTKTIELFQKIYSGNRMPQNTVFLLTSLMSETRGVQKNPERKINSFRQVIQSHTSFPSPVSVIVGENNAETDFGARIDDDGYYVLPNKELYPKNIWKAFLNISTSSTKQDILSTMMNSRKKQLECETRLISTDWENFDEDANDYLYLLQQKNITVEENEVNTKIQEAFEKDNTPEKMFQYLVQKLGLQLRLQNMKITKLQDFPRGASQLASFFQNPTNRFSSGVSNTLLNQAFRLKIPDYVKTLNVGFGYDLLKDEPIPTQTPFRKDYLRESHGVGYQLPNFLECRKLSEVDKTHVYKSFSQSYAEYTRERLQYLDFPGKENMTMMSNKFSGRVLPGFNGKMIYDDDNKFENENVMSLSAVQEIRVLKCVLNTEAAIPNDEFLQGISSLTKFEGSDRDSVNEWNIFFNKFGSHIVTESYGGGFLHGILVGKNVTKLLELAERKGVIMDVVDEVLNSIVKFTNFSTAFNLGSPFYRYKGGTPNHRMEHLYDLKKGLRETLLNEWVESLNSDFVMLNYDLVLEPISTFARKYDKEKGELVHNALELLLRGELKYSRRRRTNNTTNSTKLEMNRKQKSTTSKPEQTTTHVQDHSNNSSDDITEAYINAILNQGNYHNYDVNRMRQFQQTLIDAGILKAFNEMMNEIIRVHQMQQNRERIGCEKILGRDYCRSCLGY</sequence>
<protein>
    <recommendedName>
        <fullName evidence="3">MACPF domain-containing protein</fullName>
    </recommendedName>
</protein>
<organism evidence="4 5">
    <name type="scientific">Orchesella dallaii</name>
    <dbReference type="NCBI Taxonomy" id="48710"/>
    <lineage>
        <taxon>Eukaryota</taxon>
        <taxon>Metazoa</taxon>
        <taxon>Ecdysozoa</taxon>
        <taxon>Arthropoda</taxon>
        <taxon>Hexapoda</taxon>
        <taxon>Collembola</taxon>
        <taxon>Entomobryomorpha</taxon>
        <taxon>Entomobryoidea</taxon>
        <taxon>Orchesellidae</taxon>
        <taxon>Orchesellinae</taxon>
        <taxon>Orchesella</taxon>
    </lineage>
</organism>
<evidence type="ECO:0000256" key="2">
    <source>
        <dbReference type="SAM" id="SignalP"/>
    </source>
</evidence>
<dbReference type="InterPro" id="IPR020864">
    <property type="entry name" value="MACPF"/>
</dbReference>
<keyword evidence="2" id="KW-0732">Signal</keyword>
<feature type="region of interest" description="Disordered" evidence="1">
    <location>
        <begin position="727"/>
        <end position="768"/>
    </location>
</feature>
<dbReference type="Proteomes" id="UP001642540">
    <property type="component" value="Unassembled WGS sequence"/>
</dbReference>